<comment type="caution">
    <text evidence="1">The sequence shown here is derived from an EMBL/GenBank/DDBJ whole genome shotgun (WGS) entry which is preliminary data.</text>
</comment>
<name>A0A6L8LDY6_9RHOB</name>
<evidence type="ECO:0000313" key="1">
    <source>
        <dbReference type="EMBL" id="MYM54281.1"/>
    </source>
</evidence>
<dbReference type="RefSeq" id="WP_160971990.1">
    <property type="nucleotide sequence ID" value="NZ_WWEN01000002.1"/>
</dbReference>
<dbReference type="EMBL" id="WWEN01000002">
    <property type="protein sequence ID" value="MYM54281.1"/>
    <property type="molecule type" value="Genomic_DNA"/>
</dbReference>
<dbReference type="AlphaFoldDB" id="A0A6L8LDY6"/>
<reference evidence="1 2" key="1">
    <citation type="submission" date="2020-01" db="EMBL/GenBank/DDBJ databases">
        <authorList>
            <person name="Chen S."/>
        </authorList>
    </citation>
    <scope>NUCLEOTIDE SEQUENCE [LARGE SCALE GENOMIC DNA]</scope>
    <source>
        <strain evidence="1 2">GS-10</strain>
    </source>
</reference>
<gene>
    <name evidence="1" type="ORF">GR167_03115</name>
</gene>
<accession>A0A6L8LDY6</accession>
<protein>
    <submittedName>
        <fullName evidence="1">Uncharacterized protein</fullName>
    </submittedName>
</protein>
<proteinExistence type="predicted"/>
<keyword evidence="2" id="KW-1185">Reference proteome</keyword>
<organism evidence="1 2">
    <name type="scientific">Thalassovita mangrovi</name>
    <dbReference type="NCBI Taxonomy" id="2692236"/>
    <lineage>
        <taxon>Bacteria</taxon>
        <taxon>Pseudomonadati</taxon>
        <taxon>Pseudomonadota</taxon>
        <taxon>Alphaproteobacteria</taxon>
        <taxon>Rhodobacterales</taxon>
        <taxon>Roseobacteraceae</taxon>
        <taxon>Thalassovita</taxon>
    </lineage>
</organism>
<dbReference type="Proteomes" id="UP000479043">
    <property type="component" value="Unassembled WGS sequence"/>
</dbReference>
<evidence type="ECO:0000313" key="2">
    <source>
        <dbReference type="Proteomes" id="UP000479043"/>
    </source>
</evidence>
<sequence>MFTFLIDLITEKGRGIHAYAAVSKAAFEHVLLEPDHAAAFYFLATSAENFVDQHERQPLSSEELEQNFKVFQAEIQALEDAAQDTPANRLAMLNKLVETRIKQSR</sequence>